<dbReference type="PANTHER" id="PTHR34846:SF5">
    <property type="entry name" value="CARBOXYMUCONOLACTONE DECARBOXYLASE-LIKE DOMAIN-CONTAINING PROTEIN"/>
    <property type="match status" value="1"/>
</dbReference>
<gene>
    <name evidence="2" type="ORF">H7H73_23955</name>
    <name evidence="3" type="ORF">MJO55_18915</name>
</gene>
<reference evidence="2" key="2">
    <citation type="journal article" date="2022" name="BMC Genomics">
        <title>Comparative genome analysis of mycobacteria focusing on tRNA and non-coding RNA.</title>
        <authorList>
            <person name="Behra P.R.K."/>
            <person name="Pettersson B.M.F."/>
            <person name="Ramesh M."/>
            <person name="Das S."/>
            <person name="Dasgupta S."/>
            <person name="Kirsebom L.A."/>
        </authorList>
    </citation>
    <scope>NUCLEOTIDE SEQUENCE</scope>
    <source>
        <strain evidence="2">DSM 45406</strain>
    </source>
</reference>
<name>A0A9X2YGQ1_9MYCO</name>
<organism evidence="2 5">
    <name type="scientific">Mycolicibacterium rufum</name>
    <dbReference type="NCBI Taxonomy" id="318424"/>
    <lineage>
        <taxon>Bacteria</taxon>
        <taxon>Bacillati</taxon>
        <taxon>Actinomycetota</taxon>
        <taxon>Actinomycetes</taxon>
        <taxon>Mycobacteriales</taxon>
        <taxon>Mycobacteriaceae</taxon>
        <taxon>Mycolicibacterium</taxon>
    </lineage>
</organism>
<dbReference type="InterPro" id="IPR029032">
    <property type="entry name" value="AhpD-like"/>
</dbReference>
<reference evidence="2" key="1">
    <citation type="submission" date="2020-07" db="EMBL/GenBank/DDBJ databases">
        <authorList>
            <person name="Pettersson B.M.F."/>
            <person name="Behra P.R.K."/>
            <person name="Ramesh M."/>
            <person name="Das S."/>
            <person name="Dasgupta S."/>
            <person name="Kirsebom L.A."/>
        </authorList>
    </citation>
    <scope>NUCLEOTIDE SEQUENCE</scope>
    <source>
        <strain evidence="2">DSM 45406</strain>
    </source>
</reference>
<accession>A0A9X2YGQ1</accession>
<evidence type="ECO:0000313" key="5">
    <source>
        <dbReference type="Proteomes" id="UP001140272"/>
    </source>
</evidence>
<evidence type="ECO:0000259" key="1">
    <source>
        <dbReference type="Pfam" id="PF02627"/>
    </source>
</evidence>
<feature type="domain" description="Carboxymuconolactone decarboxylase-like" evidence="1">
    <location>
        <begin position="42"/>
        <end position="104"/>
    </location>
</feature>
<evidence type="ECO:0000313" key="4">
    <source>
        <dbReference type="Proteomes" id="UP001055159"/>
    </source>
</evidence>
<evidence type="ECO:0000313" key="2">
    <source>
        <dbReference type="EMBL" id="MCV7072945.1"/>
    </source>
</evidence>
<dbReference type="SUPFAM" id="SSF69118">
    <property type="entry name" value="AhpD-like"/>
    <property type="match status" value="1"/>
</dbReference>
<dbReference type="EMBL" id="CP092427">
    <property type="protein sequence ID" value="ULP39625.1"/>
    <property type="molecule type" value="Genomic_DNA"/>
</dbReference>
<proteinExistence type="predicted"/>
<evidence type="ECO:0000313" key="3">
    <source>
        <dbReference type="EMBL" id="ULP39625.1"/>
    </source>
</evidence>
<dbReference type="GO" id="GO:0051920">
    <property type="term" value="F:peroxiredoxin activity"/>
    <property type="evidence" value="ECO:0007669"/>
    <property type="project" value="InterPro"/>
</dbReference>
<sequence length="173" mass="18937">MTPLPADLWDDAVRDAVAPLLPAQRANPRDAGNILATLARHPRLMRAYLAFNAHLLVDSTLSPRVREVAVLRAVQRRASKYLWSHHVPLAERAGLTTADIEAIQGGAPVDVVDAVVVRAVDDVDEQNTVTETTWSALREHFDEQQVLDLLFTIGCYQTLAVVVNTLGVEPESG</sequence>
<dbReference type="RefSeq" id="WP_043411052.1">
    <property type="nucleotide sequence ID" value="NZ_CP092427.2"/>
</dbReference>
<dbReference type="Pfam" id="PF02627">
    <property type="entry name" value="CMD"/>
    <property type="match status" value="1"/>
</dbReference>
<dbReference type="EMBL" id="JACKRN010000781">
    <property type="protein sequence ID" value="MCV7072945.1"/>
    <property type="molecule type" value="Genomic_DNA"/>
</dbReference>
<dbReference type="InterPro" id="IPR003779">
    <property type="entry name" value="CMD-like"/>
</dbReference>
<dbReference type="Gene3D" id="1.20.1290.10">
    <property type="entry name" value="AhpD-like"/>
    <property type="match status" value="1"/>
</dbReference>
<dbReference type="AlphaFoldDB" id="A0A9X2YGQ1"/>
<keyword evidence="4" id="KW-1185">Reference proteome</keyword>
<dbReference type="PANTHER" id="PTHR34846">
    <property type="entry name" value="4-CARBOXYMUCONOLACTONE DECARBOXYLASE FAMILY PROTEIN (AFU_ORTHOLOGUE AFUA_6G11590)"/>
    <property type="match status" value="1"/>
</dbReference>
<dbReference type="Proteomes" id="UP001055159">
    <property type="component" value="Chromosome"/>
</dbReference>
<protein>
    <submittedName>
        <fullName evidence="2">Carboxymuconolactone decarboxylase family protein</fullName>
    </submittedName>
</protein>
<reference evidence="3" key="3">
    <citation type="submission" date="2022-08" db="EMBL/GenBank/DDBJ databases">
        <title>Whole genome sequencing of non-tuberculosis mycobacteria type-strains.</title>
        <authorList>
            <person name="Igarashi Y."/>
            <person name="Osugi A."/>
            <person name="Mitarai S."/>
        </authorList>
    </citation>
    <scope>NUCLEOTIDE SEQUENCE</scope>
    <source>
        <strain evidence="3">JCM 16372</strain>
    </source>
</reference>
<dbReference type="Proteomes" id="UP001140272">
    <property type="component" value="Unassembled WGS sequence"/>
</dbReference>